<feature type="transmembrane region" description="Helical" evidence="5">
    <location>
        <begin position="279"/>
        <end position="296"/>
    </location>
</feature>
<feature type="transmembrane region" description="Helical" evidence="5">
    <location>
        <begin position="302"/>
        <end position="323"/>
    </location>
</feature>
<proteinExistence type="predicted"/>
<dbReference type="InterPro" id="IPR037185">
    <property type="entry name" value="EmrE-like"/>
</dbReference>
<dbReference type="PANTHER" id="PTHR10231">
    <property type="entry name" value="NUCLEOTIDE-SUGAR TRANSMEMBRANE TRANSPORTER"/>
    <property type="match status" value="1"/>
</dbReference>
<sequence length="711" mass="77069">MLFCVPLSTPDISPSSGTLKRSLRQRAPSLFDELAAPHDVLPVSSSLRRVVGAGQPHPELRRMAWLMFLFVVLDTSKGLLVSWSAAHSCVALVPIALCAKNLLSIGFGLVMAALLDGMPGVSRCLDIRRSLRVFPVAACFCAAQMAMLAAFRAFNAGSLKIMAQVRLLYYRHQVLISADDVVGFRAECRSNGFLKLDASERAPFYIQKTNIMLGEVVTSFMLTALYLQGLASEGGATSCGWEQVSDRRNLLVVLVWAVHGWMAGIIVKQCSAVVKNLSHILSAAVMYFFPLAFIAAPVNNGPVSACALLVLIAIMVWALAPTVREKRPLPQMHHGVHFEQPNNQLSTPLLKKVASSSASVATEPVADDEGSVTLHVLGFIFLDAAKPIIVSWAHSNKVADQGFNGVTLILVQTSISTAIGLLVAAKPSLSLPSLRVQLHPGYRERVYRCLEPTAVGRQLPVSFCLVMSKLCLIMALEKLDAGSVRVLCQSSLPLVGVAGAVLYGRRYSAMQWCSLAGVTVALGCFYYVKHEVKLSSCMYDQDGGHASSCASTSGTVLALSSISFNCLGALLAEKFLKKRSGHLYEQKVQLVSGEVLFNIFLLFIMPFLFSDPAKRSFNNVFERGFFAGWDIRVLICALVWIPSGWTATMLVKVVPLLTLNVCSSTDWLGSMCFVMFHVSSHLPTQAAVESVSVNECFAWASNSPGRKPPTC</sequence>
<keyword evidence="3 5" id="KW-1133">Transmembrane helix</keyword>
<reference evidence="6" key="1">
    <citation type="submission" date="2021-02" db="EMBL/GenBank/DDBJ databases">
        <authorList>
            <person name="Dougan E. K."/>
            <person name="Rhodes N."/>
            <person name="Thang M."/>
            <person name="Chan C."/>
        </authorList>
    </citation>
    <scope>NUCLEOTIDE SEQUENCE</scope>
</reference>
<feature type="transmembrane region" description="Helical" evidence="5">
    <location>
        <begin position="90"/>
        <end position="114"/>
    </location>
</feature>
<evidence type="ECO:0000256" key="2">
    <source>
        <dbReference type="ARBA" id="ARBA00022692"/>
    </source>
</evidence>
<dbReference type="OrthoDB" id="418093at2759"/>
<evidence type="ECO:0000313" key="6">
    <source>
        <dbReference type="EMBL" id="CAE7599979.1"/>
    </source>
</evidence>
<dbReference type="InterPro" id="IPR007271">
    <property type="entry name" value="Nuc_sug_transpt"/>
</dbReference>
<gene>
    <name evidence="6" type="primary">RPS13</name>
    <name evidence="6" type="ORF">SPIL2461_LOCUS15921</name>
</gene>
<keyword evidence="2 5" id="KW-0812">Transmembrane</keyword>
<accession>A0A812V3G0</accession>
<name>A0A812V3G0_SYMPI</name>
<evidence type="ECO:0000256" key="3">
    <source>
        <dbReference type="ARBA" id="ARBA00022989"/>
    </source>
</evidence>
<feature type="transmembrane region" description="Helical" evidence="5">
    <location>
        <begin position="405"/>
        <end position="425"/>
    </location>
</feature>
<dbReference type="Pfam" id="PF04142">
    <property type="entry name" value="Nuc_sug_transp"/>
    <property type="match status" value="1"/>
</dbReference>
<feature type="transmembrane region" description="Helical" evidence="5">
    <location>
        <begin position="250"/>
        <end position="267"/>
    </location>
</feature>
<comment type="subcellular location">
    <subcellularLocation>
        <location evidence="1">Membrane</location>
        <topology evidence="1">Multi-pass membrane protein</topology>
    </subcellularLocation>
</comment>
<dbReference type="SUPFAM" id="SSF103481">
    <property type="entry name" value="Multidrug resistance efflux transporter EmrE"/>
    <property type="match status" value="1"/>
</dbReference>
<feature type="transmembrane region" description="Helical" evidence="5">
    <location>
        <begin position="509"/>
        <end position="528"/>
    </location>
</feature>
<keyword evidence="7" id="KW-1185">Reference proteome</keyword>
<dbReference type="GO" id="GO:0000139">
    <property type="term" value="C:Golgi membrane"/>
    <property type="evidence" value="ECO:0007669"/>
    <property type="project" value="InterPro"/>
</dbReference>
<keyword evidence="4 5" id="KW-0472">Membrane</keyword>
<feature type="transmembrane region" description="Helical" evidence="5">
    <location>
        <begin position="211"/>
        <end position="230"/>
    </location>
</feature>
<dbReference type="AlphaFoldDB" id="A0A812V3G0"/>
<dbReference type="Proteomes" id="UP000649617">
    <property type="component" value="Unassembled WGS sequence"/>
</dbReference>
<protein>
    <submittedName>
        <fullName evidence="6">RPS13 protein</fullName>
    </submittedName>
</protein>
<evidence type="ECO:0000256" key="4">
    <source>
        <dbReference type="ARBA" id="ARBA00023136"/>
    </source>
</evidence>
<dbReference type="GO" id="GO:0015165">
    <property type="term" value="F:pyrimidine nucleotide-sugar transmembrane transporter activity"/>
    <property type="evidence" value="ECO:0007669"/>
    <property type="project" value="InterPro"/>
</dbReference>
<evidence type="ECO:0000256" key="1">
    <source>
        <dbReference type="ARBA" id="ARBA00004141"/>
    </source>
</evidence>
<feature type="transmembrane region" description="Helical" evidence="5">
    <location>
        <begin position="629"/>
        <end position="651"/>
    </location>
</feature>
<evidence type="ECO:0000256" key="5">
    <source>
        <dbReference type="SAM" id="Phobius"/>
    </source>
</evidence>
<feature type="transmembrane region" description="Helical" evidence="5">
    <location>
        <begin position="63"/>
        <end position="83"/>
    </location>
</feature>
<evidence type="ECO:0000313" key="7">
    <source>
        <dbReference type="Proteomes" id="UP000649617"/>
    </source>
</evidence>
<feature type="transmembrane region" description="Helical" evidence="5">
    <location>
        <begin position="588"/>
        <end position="609"/>
    </location>
</feature>
<organism evidence="6 7">
    <name type="scientific">Symbiodinium pilosum</name>
    <name type="common">Dinoflagellate</name>
    <dbReference type="NCBI Taxonomy" id="2952"/>
    <lineage>
        <taxon>Eukaryota</taxon>
        <taxon>Sar</taxon>
        <taxon>Alveolata</taxon>
        <taxon>Dinophyceae</taxon>
        <taxon>Suessiales</taxon>
        <taxon>Symbiodiniaceae</taxon>
        <taxon>Symbiodinium</taxon>
    </lineage>
</organism>
<dbReference type="EMBL" id="CAJNIZ010040169">
    <property type="protein sequence ID" value="CAE7599979.1"/>
    <property type="molecule type" value="Genomic_DNA"/>
</dbReference>
<comment type="caution">
    <text evidence="6">The sequence shown here is derived from an EMBL/GenBank/DDBJ whole genome shotgun (WGS) entry which is preliminary data.</text>
</comment>
<feature type="transmembrane region" description="Helical" evidence="5">
    <location>
        <begin position="134"/>
        <end position="154"/>
    </location>
</feature>